<dbReference type="Proteomes" id="UP000294513">
    <property type="component" value="Unassembled WGS sequence"/>
</dbReference>
<reference evidence="3 4" key="1">
    <citation type="submission" date="2019-03" db="EMBL/GenBank/DDBJ databases">
        <title>Draft genome sequences of novel Actinobacteria.</title>
        <authorList>
            <person name="Sahin N."/>
            <person name="Ay H."/>
            <person name="Saygin H."/>
        </authorList>
    </citation>
    <scope>NUCLEOTIDE SEQUENCE [LARGE SCALE GENOMIC DNA]</scope>
    <source>
        <strain evidence="3 4">H3C3</strain>
    </source>
</reference>
<dbReference type="RefSeq" id="WP_131900158.1">
    <property type="nucleotide sequence ID" value="NZ_SMKU01000237.1"/>
</dbReference>
<gene>
    <name evidence="3" type="ORF">E1298_32655</name>
</gene>
<evidence type="ECO:0000313" key="4">
    <source>
        <dbReference type="Proteomes" id="UP000294513"/>
    </source>
</evidence>
<dbReference type="OrthoDB" id="291940at2"/>
<dbReference type="Pfam" id="PF00571">
    <property type="entry name" value="CBS"/>
    <property type="match status" value="1"/>
</dbReference>
<sequence length="324" mass="35635">MSLPPELENAAEDPVELTVAELLELFGERNRDPVIVGRIETELGQAGLRCVPTLLHGQLHSTVVVGPIGVEDEDAQAGAEEESIAPSALCVGDLPTARMPSGTLVSLNPDDDLAHARMVMLENHFSQLPVMSGPYVLIGVVSWQSIALAHARGKCESLADATEPAQEVSIKAELLVTIHDIIRHNCVFVRDSDQQITGLVTAADLSLEFGRLTGPFLQLGEIERRLRRCVERMCDTVEDLRKASGHGKANTADDLTFGQLQKVFARPDRWARLNWALHQDGFVEKVDAVRRIRNEVAHFRPNPLSPEQRQQMEIFSGLVKSLVP</sequence>
<keyword evidence="4" id="KW-1185">Reference proteome</keyword>
<name>A0A4V2YTS1_9ACTN</name>
<protein>
    <submittedName>
        <fullName evidence="3">CBS domain-containing protein</fullName>
    </submittedName>
</protein>
<accession>A0A4V2YTS1</accession>
<dbReference type="InterPro" id="IPR046342">
    <property type="entry name" value="CBS_dom_sf"/>
</dbReference>
<comment type="caution">
    <text evidence="3">The sequence shown here is derived from an EMBL/GenBank/DDBJ whole genome shotgun (WGS) entry which is preliminary data.</text>
</comment>
<proteinExistence type="predicted"/>
<dbReference type="InterPro" id="IPR000644">
    <property type="entry name" value="CBS_dom"/>
</dbReference>
<dbReference type="Gene3D" id="3.10.580.10">
    <property type="entry name" value="CBS-domain"/>
    <property type="match status" value="1"/>
</dbReference>
<keyword evidence="1" id="KW-0129">CBS domain</keyword>
<organism evidence="3 4">
    <name type="scientific">Actinomadura rubrisoli</name>
    <dbReference type="NCBI Taxonomy" id="2530368"/>
    <lineage>
        <taxon>Bacteria</taxon>
        <taxon>Bacillati</taxon>
        <taxon>Actinomycetota</taxon>
        <taxon>Actinomycetes</taxon>
        <taxon>Streptosporangiales</taxon>
        <taxon>Thermomonosporaceae</taxon>
        <taxon>Actinomadura</taxon>
    </lineage>
</organism>
<dbReference type="PROSITE" id="PS51371">
    <property type="entry name" value="CBS"/>
    <property type="match status" value="1"/>
</dbReference>
<feature type="domain" description="CBS" evidence="2">
    <location>
        <begin position="99"/>
        <end position="157"/>
    </location>
</feature>
<evidence type="ECO:0000256" key="1">
    <source>
        <dbReference type="PROSITE-ProRule" id="PRU00703"/>
    </source>
</evidence>
<evidence type="ECO:0000259" key="2">
    <source>
        <dbReference type="PROSITE" id="PS51371"/>
    </source>
</evidence>
<dbReference type="AlphaFoldDB" id="A0A4V2YTS1"/>
<dbReference type="EMBL" id="SMKU01000237">
    <property type="protein sequence ID" value="TDD74487.1"/>
    <property type="molecule type" value="Genomic_DNA"/>
</dbReference>
<dbReference type="SUPFAM" id="SSF54631">
    <property type="entry name" value="CBS-domain pair"/>
    <property type="match status" value="1"/>
</dbReference>
<evidence type="ECO:0000313" key="3">
    <source>
        <dbReference type="EMBL" id="TDD74487.1"/>
    </source>
</evidence>